<dbReference type="CDD" id="cd05368">
    <property type="entry name" value="DHRS6_like_SDR_c"/>
    <property type="match status" value="1"/>
</dbReference>
<reference evidence="4 5" key="1">
    <citation type="submission" date="2019-07" db="EMBL/GenBank/DDBJ databases">
        <title>Whole genome shotgun sequence of Reyranella soli NBRC 108950.</title>
        <authorList>
            <person name="Hosoyama A."/>
            <person name="Uohara A."/>
            <person name="Ohji S."/>
            <person name="Ichikawa N."/>
        </authorList>
    </citation>
    <scope>NUCLEOTIDE SEQUENCE [LARGE SCALE GENOMIC DNA]</scope>
    <source>
        <strain evidence="4 5">NBRC 108950</strain>
    </source>
</reference>
<dbReference type="Gene3D" id="3.40.50.720">
    <property type="entry name" value="NAD(P)-binding Rossmann-like Domain"/>
    <property type="match status" value="1"/>
</dbReference>
<organism evidence="4 5">
    <name type="scientific">Reyranella soli</name>
    <dbReference type="NCBI Taxonomy" id="1230389"/>
    <lineage>
        <taxon>Bacteria</taxon>
        <taxon>Pseudomonadati</taxon>
        <taxon>Pseudomonadota</taxon>
        <taxon>Alphaproteobacteria</taxon>
        <taxon>Hyphomicrobiales</taxon>
        <taxon>Reyranellaceae</taxon>
        <taxon>Reyranella</taxon>
    </lineage>
</organism>
<keyword evidence="2" id="KW-0560">Oxidoreductase</keyword>
<dbReference type="PROSITE" id="PS00061">
    <property type="entry name" value="ADH_SHORT"/>
    <property type="match status" value="1"/>
</dbReference>
<evidence type="ECO:0000256" key="2">
    <source>
        <dbReference type="ARBA" id="ARBA00023002"/>
    </source>
</evidence>
<sequence>MAALSENVMRLKGKACVVTAAGQGIGAATARAFAREGATVWATDVDEGKLAALKGAEGIRTHKLDVLDKAAIAALAKQTGAVDVLFNCAGFVHHGAVLDATDDQWAFAFNLNVRSMFWTIQAFLPGMLEKGGGSIVNMSSAASSVKGAALRCIYGTTKAAVIGLTKSVAVDYVAKGVRCNAICPGTVQTPSLDERIASLGGGQDARKFFMQRQPTGRFGSAEEIAALAVYLASDEAAFTTGTVNVIDGGWSV</sequence>
<dbReference type="InterPro" id="IPR036291">
    <property type="entry name" value="NAD(P)-bd_dom_sf"/>
</dbReference>
<dbReference type="Pfam" id="PF13561">
    <property type="entry name" value="adh_short_C2"/>
    <property type="match status" value="1"/>
</dbReference>
<name>A0A512N337_9HYPH</name>
<dbReference type="InterPro" id="IPR002347">
    <property type="entry name" value="SDR_fam"/>
</dbReference>
<dbReference type="PANTHER" id="PTHR43477:SF4">
    <property type="entry name" value="DEHYDROGENASE_REDUCTASE SDR FAMILY MEMBER 6"/>
    <property type="match status" value="1"/>
</dbReference>
<evidence type="ECO:0000256" key="1">
    <source>
        <dbReference type="ARBA" id="ARBA00006484"/>
    </source>
</evidence>
<evidence type="ECO:0000313" key="5">
    <source>
        <dbReference type="Proteomes" id="UP000321058"/>
    </source>
</evidence>
<comment type="caution">
    <text evidence="4">The sequence shown here is derived from an EMBL/GenBank/DDBJ whole genome shotgun (WGS) entry which is preliminary data.</text>
</comment>
<keyword evidence="5" id="KW-1185">Reference proteome</keyword>
<gene>
    <name evidence="4" type="ORF">RSO01_05700</name>
</gene>
<dbReference type="PRINTS" id="PR00080">
    <property type="entry name" value="SDRFAMILY"/>
</dbReference>
<keyword evidence="3" id="KW-0520">NAD</keyword>
<evidence type="ECO:0000313" key="4">
    <source>
        <dbReference type="EMBL" id="GEP53404.1"/>
    </source>
</evidence>
<comment type="similarity">
    <text evidence="1">Belongs to the short-chain dehydrogenases/reductases (SDR) family.</text>
</comment>
<dbReference type="PANTHER" id="PTHR43477">
    <property type="entry name" value="DIHYDROANTICAPSIN 7-DEHYDROGENASE"/>
    <property type="match status" value="1"/>
</dbReference>
<dbReference type="InterPro" id="IPR020904">
    <property type="entry name" value="Sc_DH/Rdtase_CS"/>
</dbReference>
<proteinExistence type="inferred from homology"/>
<accession>A0A512N337</accession>
<evidence type="ECO:0000256" key="3">
    <source>
        <dbReference type="ARBA" id="ARBA00023027"/>
    </source>
</evidence>
<dbReference type="Proteomes" id="UP000321058">
    <property type="component" value="Unassembled WGS sequence"/>
</dbReference>
<dbReference type="FunFam" id="3.40.50.720:FF:000084">
    <property type="entry name" value="Short-chain dehydrogenase reductase"/>
    <property type="match status" value="1"/>
</dbReference>
<dbReference type="EMBL" id="BKAJ01000010">
    <property type="protein sequence ID" value="GEP53404.1"/>
    <property type="molecule type" value="Genomic_DNA"/>
</dbReference>
<dbReference type="PRINTS" id="PR00081">
    <property type="entry name" value="GDHRDH"/>
</dbReference>
<dbReference type="InterPro" id="IPR051122">
    <property type="entry name" value="SDR_DHRS6-like"/>
</dbReference>
<dbReference type="SUPFAM" id="SSF51735">
    <property type="entry name" value="NAD(P)-binding Rossmann-fold domains"/>
    <property type="match status" value="1"/>
</dbReference>
<dbReference type="AlphaFoldDB" id="A0A512N337"/>
<protein>
    <submittedName>
        <fullName evidence="4">NAD(P)-dependent oxidoreductase</fullName>
    </submittedName>
</protein>
<dbReference type="GO" id="GO:0016491">
    <property type="term" value="F:oxidoreductase activity"/>
    <property type="evidence" value="ECO:0007669"/>
    <property type="project" value="UniProtKB-KW"/>
</dbReference>